<dbReference type="AlphaFoldDB" id="U9UCE9"/>
<feature type="domain" description="BTB" evidence="1">
    <location>
        <begin position="21"/>
        <end position="83"/>
    </location>
</feature>
<dbReference type="Gene3D" id="3.30.710.10">
    <property type="entry name" value="Potassium Channel Kv1.1, Chain A"/>
    <property type="match status" value="1"/>
</dbReference>
<name>U9UCE9_RHIID</name>
<dbReference type="PROSITE" id="PS50097">
    <property type="entry name" value="BTB"/>
    <property type="match status" value="1"/>
</dbReference>
<sequence length="242" mass="28738">MVTQFLPYLSQDLTELNKKNYDFIIKVGNNDNGKEFCAHSIILETRSTYFEDALSNGKARKVNNNFILDIPDISVNLFNILIRGCRYFEPFNGCEKLKLKELYDYIQDYLIEHRQTWLFQNLFLIQQVSFKYSDFTKLQNYWTTTICEQSEILFNATNFTSVEKTIDDFIPNVRFYDISSDNFYHKIMPYSVILPKDLYQDLSIYHLLSNWQPKFNNLRPRENNITIDSKLINDEQAELISS</sequence>
<reference evidence="2" key="1">
    <citation type="submission" date="2013-07" db="EMBL/GenBank/DDBJ databases">
        <title>The genome of an arbuscular mycorrhizal fungus provides insights into the evolution of the oldest plant symbiosis.</title>
        <authorList>
            <consortium name="DOE Joint Genome Institute"/>
            <person name="Tisserant E."/>
            <person name="Malbreil M."/>
            <person name="Kuo A."/>
            <person name="Kohler A."/>
            <person name="Symeonidi A."/>
            <person name="Balestrini R."/>
            <person name="Charron P."/>
            <person name="Duensing N."/>
            <person name="Frei-dit-Frey N."/>
            <person name="Gianinazzi-Pearson V."/>
            <person name="Gilbert B."/>
            <person name="Handa Y."/>
            <person name="Hijri M."/>
            <person name="Kaul R."/>
            <person name="Kawaguchi M."/>
            <person name="Krajinski F."/>
            <person name="Lammers P."/>
            <person name="Lapierre D."/>
            <person name="Masclaux F.G."/>
            <person name="Murat C."/>
            <person name="Morin E."/>
            <person name="Ndikumana S."/>
            <person name="Pagni M."/>
            <person name="Petitpierre D."/>
            <person name="Requena N."/>
            <person name="Rosikiewicz P."/>
            <person name="Riley R."/>
            <person name="Saito K."/>
            <person name="San Clemente H."/>
            <person name="Shapiro H."/>
            <person name="van Tuinen D."/>
            <person name="Becard G."/>
            <person name="Bonfante P."/>
            <person name="Paszkowski U."/>
            <person name="Shachar-Hill Y."/>
            <person name="Young J.P."/>
            <person name="Sanders I.R."/>
            <person name="Henrissat B."/>
            <person name="Rensing S.A."/>
            <person name="Grigoriev I.V."/>
            <person name="Corradi N."/>
            <person name="Roux C."/>
            <person name="Martin F."/>
        </authorList>
    </citation>
    <scope>NUCLEOTIDE SEQUENCE</scope>
    <source>
        <strain evidence="2">DAOM 197198</strain>
    </source>
</reference>
<dbReference type="InterPro" id="IPR011333">
    <property type="entry name" value="SKP1/BTB/POZ_sf"/>
</dbReference>
<dbReference type="VEuPathDB" id="FungiDB:RhiirFUN_025666"/>
<organism evidence="2">
    <name type="scientific">Rhizophagus irregularis (strain DAOM 181602 / DAOM 197198 / MUCL 43194)</name>
    <name type="common">Arbuscular mycorrhizal fungus</name>
    <name type="synonym">Glomus intraradices</name>
    <dbReference type="NCBI Taxonomy" id="747089"/>
    <lineage>
        <taxon>Eukaryota</taxon>
        <taxon>Fungi</taxon>
        <taxon>Fungi incertae sedis</taxon>
        <taxon>Mucoromycota</taxon>
        <taxon>Glomeromycotina</taxon>
        <taxon>Glomeromycetes</taxon>
        <taxon>Glomerales</taxon>
        <taxon>Glomeraceae</taxon>
        <taxon>Rhizophagus</taxon>
    </lineage>
</organism>
<dbReference type="HOGENOM" id="CLU_021542_2_5_1"/>
<dbReference type="CDD" id="cd18186">
    <property type="entry name" value="BTB_POZ_ZBTB_KLHL-like"/>
    <property type="match status" value="1"/>
</dbReference>
<accession>U9UCE9</accession>
<proteinExistence type="predicted"/>
<dbReference type="EMBL" id="KI279567">
    <property type="protein sequence ID" value="ESA18064.1"/>
    <property type="molecule type" value="Genomic_DNA"/>
</dbReference>
<gene>
    <name evidence="2" type="ORF">GLOINDRAFT_21113</name>
</gene>
<evidence type="ECO:0000259" key="1">
    <source>
        <dbReference type="PROSITE" id="PS50097"/>
    </source>
</evidence>
<dbReference type="InterPro" id="IPR000210">
    <property type="entry name" value="BTB/POZ_dom"/>
</dbReference>
<evidence type="ECO:0000313" key="2">
    <source>
        <dbReference type="EMBL" id="ESA18064.1"/>
    </source>
</evidence>
<dbReference type="Pfam" id="PF00651">
    <property type="entry name" value="BTB"/>
    <property type="match status" value="1"/>
</dbReference>
<protein>
    <recommendedName>
        <fullName evidence="1">BTB domain-containing protein</fullName>
    </recommendedName>
</protein>
<dbReference type="SUPFAM" id="SSF54695">
    <property type="entry name" value="POZ domain"/>
    <property type="match status" value="1"/>
</dbReference>